<keyword evidence="2" id="KW-1185">Reference proteome</keyword>
<protein>
    <recommendedName>
        <fullName evidence="3">Glycoside hydrolase family 42 N-terminal domain-containing protein</fullName>
    </recommendedName>
</protein>
<dbReference type="RefSeq" id="WP_227615876.1">
    <property type="nucleotide sequence ID" value="NZ_JAJEPR010000029.1"/>
</dbReference>
<gene>
    <name evidence="1" type="ORF">LKD71_13565</name>
</gene>
<comment type="caution">
    <text evidence="1">The sequence shown here is derived from an EMBL/GenBank/DDBJ whole genome shotgun (WGS) entry which is preliminary data.</text>
</comment>
<accession>A0AAE3J783</accession>
<proteinExistence type="predicted"/>
<evidence type="ECO:0008006" key="3">
    <source>
        <dbReference type="Google" id="ProtNLM"/>
    </source>
</evidence>
<dbReference type="Gene3D" id="3.20.20.80">
    <property type="entry name" value="Glycosidases"/>
    <property type="match status" value="1"/>
</dbReference>
<organism evidence="1 2">
    <name type="scientific">Fusicatenibacter faecihominis</name>
    <dbReference type="NCBI Taxonomy" id="2881276"/>
    <lineage>
        <taxon>Bacteria</taxon>
        <taxon>Bacillati</taxon>
        <taxon>Bacillota</taxon>
        <taxon>Clostridia</taxon>
        <taxon>Lachnospirales</taxon>
        <taxon>Lachnospiraceae</taxon>
        <taxon>Fusicatenibacter</taxon>
    </lineage>
</organism>
<name>A0AAE3J783_9FIRM</name>
<dbReference type="AlphaFoldDB" id="A0AAE3J783"/>
<reference evidence="1 2" key="1">
    <citation type="submission" date="2021-10" db="EMBL/GenBank/DDBJ databases">
        <title>Anaerobic single-cell dispensing facilitates the cultivation of human gut bacteria.</title>
        <authorList>
            <person name="Afrizal A."/>
        </authorList>
    </citation>
    <scope>NUCLEOTIDE SEQUENCE [LARGE SCALE GENOMIC DNA]</scope>
    <source>
        <strain evidence="1 2">CLA-AA-H277</strain>
    </source>
</reference>
<evidence type="ECO:0000313" key="1">
    <source>
        <dbReference type="EMBL" id="MCC2190813.1"/>
    </source>
</evidence>
<dbReference type="EMBL" id="JAJEPR010000029">
    <property type="protein sequence ID" value="MCC2190813.1"/>
    <property type="molecule type" value="Genomic_DNA"/>
</dbReference>
<dbReference type="Proteomes" id="UP001197875">
    <property type="component" value="Unassembled WGS sequence"/>
</dbReference>
<sequence length="770" mass="89205">MSYAEVKKVNGSPALVIDGKTHPPMAMTVRFNKPDYIHDLGQSGMKVFFLMTNTEWLRPGKDYVDENGEKQHEPSGMEAFIHNAEVLLKEVPDAYIIVRIGLHPPVDWMEENPDELITYQDGSHEPSILMSEVHKDDVPGMYVFASEKWQHDAREALKEFCDKVDTLWFKDRVIGYFLAAGGTSEWYPVNSIYDRAKGKYGDFSPAFRKAYGKFLRGRYGTEEKLRKAWKKEDASFENPIIPEIDEQFYIYVEEGIMDAMKYYESANRIVGKSIDMNEKKAANLGVFLNMEDYRYVADFYDALHQATAEAIIFFAKVLKERYQGKIVGAFYGSYGCTDFFNSTTATATLPILDCGAVDFLAAPGVYNNREPGGSVAQREMQDSFRLRGEMFVAEEDSRTHLEDTFYRDAMGLYDVRDSIVTLKRDFSRVLTDDIYAWWFDQHETGGRYMHSEIYKLFKRQEEIAEFAYSLNREKKNEIAFIYDQESCHTVSMYTNTLMLDYYRTSDLPRIGASVDYYFHDDMGREDMPDYKFYVMMNLFDISDKEREIIIQKAKKNHAVVLWLYAPGFINPDRDQVMANENIQELTGFKVGRFDHTCSPRFKVTNLDHPAVRYAVEDRRYGYIDRDVHSNVWLENVILPPYMNPGFYIDDPEATILGTYCEMGVPAYGLKEMDGWTSVYCAPQILRSELLASLAEYAGCHLYNKDDDVLYSNQNFVTIHAAYKGKHTLYFKEPVSPYEVYEKQYYGHNVTSIELEMRMGDTKMFSLKGEC</sequence>
<evidence type="ECO:0000313" key="2">
    <source>
        <dbReference type="Proteomes" id="UP001197875"/>
    </source>
</evidence>